<reference evidence="4" key="1">
    <citation type="submission" date="2022-11" db="UniProtKB">
        <authorList>
            <consortium name="WormBaseParasite"/>
        </authorList>
    </citation>
    <scope>IDENTIFICATION</scope>
</reference>
<accession>A0A914NGS1</accession>
<evidence type="ECO:0000256" key="1">
    <source>
        <dbReference type="SAM" id="MobiDB-lite"/>
    </source>
</evidence>
<keyword evidence="2" id="KW-0812">Transmembrane</keyword>
<sequence>MLQSSKNTEKLINDPQNNNQNIKNNLSSFLNPSIYFLINLLFIYQLIVYIQNHSHLGGLVLWDTAFLLIVNADPRYPFLSWLFGDCSKEEILTRIGRESVPLLQIIGVVVFQALLFVNFTHAIEAIFCDDSTSLYSQQFITMVVINIIFKLILLILFSSKFSIKDLSKINKLTIHFASSIIMLILFYFNWLFTYKDNELISKWDRYFGALFCLLMSVATLKIFRKNLPFLLCDSPEGIDANELKDEIEKEFKQIQCRQLHIYRKWPNKTSFEAFVHIQIIDCSFMNENEAKIKAEAKVENEVVMENEAKSEVEAKREIEAKSETEAKMETKAKVEAGSELEAEAKSETEAKMETKAKVEAGSELEAEAKSETEAKMETEAKVETKSHYEAKYKIEANFQTEAEIAERNKENHVLKIMSSLTEFLYKRGALKVNIQPLINSNIL</sequence>
<organism evidence="3 4">
    <name type="scientific">Meloidogyne incognita</name>
    <name type="common">Southern root-knot nematode worm</name>
    <name type="synonym">Oxyuris incognita</name>
    <dbReference type="NCBI Taxonomy" id="6306"/>
    <lineage>
        <taxon>Eukaryota</taxon>
        <taxon>Metazoa</taxon>
        <taxon>Ecdysozoa</taxon>
        <taxon>Nematoda</taxon>
        <taxon>Chromadorea</taxon>
        <taxon>Rhabditida</taxon>
        <taxon>Tylenchina</taxon>
        <taxon>Tylenchomorpha</taxon>
        <taxon>Tylenchoidea</taxon>
        <taxon>Meloidogynidae</taxon>
        <taxon>Meloidogyninae</taxon>
        <taxon>Meloidogyne</taxon>
        <taxon>Meloidogyne incognita group</taxon>
    </lineage>
</organism>
<dbReference type="InterPro" id="IPR050972">
    <property type="entry name" value="SDr-like"/>
</dbReference>
<name>A0A914NGS1_MELIC</name>
<dbReference type="Proteomes" id="UP000887563">
    <property type="component" value="Unplaced"/>
</dbReference>
<feature type="transmembrane region" description="Helical" evidence="2">
    <location>
        <begin position="169"/>
        <end position="193"/>
    </location>
</feature>
<evidence type="ECO:0000313" key="4">
    <source>
        <dbReference type="WBParaSite" id="Minc3s04769g36972"/>
    </source>
</evidence>
<keyword evidence="2" id="KW-1133">Transmembrane helix</keyword>
<feature type="region of interest" description="Disordered" evidence="1">
    <location>
        <begin position="316"/>
        <end position="382"/>
    </location>
</feature>
<dbReference type="PANTHER" id="PTHR34403">
    <property type="entry name" value="TOL-PAL SYSTEM PROTEIN TOLA"/>
    <property type="match status" value="1"/>
</dbReference>
<dbReference type="WBParaSite" id="Minc3s04769g36972">
    <property type="protein sequence ID" value="Minc3s04769g36972"/>
    <property type="gene ID" value="Minc3s04769g36972"/>
</dbReference>
<evidence type="ECO:0000313" key="3">
    <source>
        <dbReference type="Proteomes" id="UP000887563"/>
    </source>
</evidence>
<keyword evidence="2" id="KW-0472">Membrane</keyword>
<feature type="transmembrane region" description="Helical" evidence="2">
    <location>
        <begin position="33"/>
        <end position="50"/>
    </location>
</feature>
<feature type="transmembrane region" description="Helical" evidence="2">
    <location>
        <begin position="205"/>
        <end position="223"/>
    </location>
</feature>
<dbReference type="PANTHER" id="PTHR34403:SF16">
    <property type="entry name" value="GLYCINE, ALANINE AND ASPARAGINE-RICH PROTEIN-LIKE"/>
    <property type="match status" value="1"/>
</dbReference>
<protein>
    <submittedName>
        <fullName evidence="4">Uncharacterized protein</fullName>
    </submittedName>
</protein>
<keyword evidence="3" id="KW-1185">Reference proteome</keyword>
<feature type="transmembrane region" description="Helical" evidence="2">
    <location>
        <begin position="139"/>
        <end position="157"/>
    </location>
</feature>
<feature type="transmembrane region" description="Helical" evidence="2">
    <location>
        <begin position="100"/>
        <end position="119"/>
    </location>
</feature>
<proteinExistence type="predicted"/>
<dbReference type="AlphaFoldDB" id="A0A914NGS1"/>
<evidence type="ECO:0000256" key="2">
    <source>
        <dbReference type="SAM" id="Phobius"/>
    </source>
</evidence>